<feature type="region of interest" description="Disordered" evidence="1">
    <location>
        <begin position="198"/>
        <end position="256"/>
    </location>
</feature>
<gene>
    <name evidence="5" type="ORF">DWU89_05875</name>
    <name evidence="4" type="ORF">H8784_05750</name>
</gene>
<dbReference type="EMBL" id="JACRTI010000009">
    <property type="protein sequence ID" value="MBC8601224.1"/>
    <property type="molecule type" value="Genomic_DNA"/>
</dbReference>
<evidence type="ECO:0000259" key="3">
    <source>
        <dbReference type="Pfam" id="PF13568"/>
    </source>
</evidence>
<organism evidence="5 6">
    <name type="scientific">Parabacteroides acidifaciens</name>
    <dbReference type="NCBI Taxonomy" id="2290935"/>
    <lineage>
        <taxon>Bacteria</taxon>
        <taxon>Pseudomonadati</taxon>
        <taxon>Bacteroidota</taxon>
        <taxon>Bacteroidia</taxon>
        <taxon>Bacteroidales</taxon>
        <taxon>Tannerellaceae</taxon>
        <taxon>Parabacteroides</taxon>
    </lineage>
</organism>
<protein>
    <submittedName>
        <fullName evidence="4">Outer membrane beta-barrel protein</fullName>
    </submittedName>
</protein>
<evidence type="ECO:0000313" key="6">
    <source>
        <dbReference type="Proteomes" id="UP000256321"/>
    </source>
</evidence>
<accession>A0A3D8HH94</accession>
<dbReference type="EMBL" id="QREV01000009">
    <property type="protein sequence ID" value="RDU50090.1"/>
    <property type="molecule type" value="Genomic_DNA"/>
</dbReference>
<keyword evidence="2" id="KW-1133">Transmembrane helix</keyword>
<feature type="compositionally biased region" description="Basic and acidic residues" evidence="1">
    <location>
        <begin position="159"/>
        <end position="179"/>
    </location>
</feature>
<dbReference type="Proteomes" id="UP000256321">
    <property type="component" value="Unassembled WGS sequence"/>
</dbReference>
<name>A0A3D8HH94_9BACT</name>
<reference evidence="5 6" key="1">
    <citation type="submission" date="2018-07" db="EMBL/GenBank/DDBJ databases">
        <title>Parabacteroides acidifaciens nov. sp., isolated from human feces.</title>
        <authorList>
            <person name="Wang Y.J."/>
        </authorList>
    </citation>
    <scope>NUCLEOTIDE SEQUENCE [LARGE SCALE GENOMIC DNA]</scope>
    <source>
        <strain evidence="5 6">426-9</strain>
    </source>
</reference>
<keyword evidence="7" id="KW-1185">Reference proteome</keyword>
<evidence type="ECO:0000313" key="5">
    <source>
        <dbReference type="EMBL" id="RDU50090.1"/>
    </source>
</evidence>
<feature type="domain" description="Outer membrane protein beta-barrel" evidence="3">
    <location>
        <begin position="255"/>
        <end position="391"/>
    </location>
</feature>
<sequence>MNDKNDILQMLRDREDEFHLPLRRDGWEKLEAELPALLPDQESSAVAMKPVRRRLLYRRMAVAAVALLCLMISVVVFRREEPQTAVAERPVVTPPAKEENTVPALPQEEIPEKPAQARFFPYIQIMDSLMPELSPVDLPEKVLVAESAEDSAGQAEPTRPVHKDSGPQPDRRNSIPYRHMEEKKKVFDFNRFAFGIQTGSNNVTNMGGGFEHYEGRYSDPGPRPNPDDKPEKPDEDLSEGLQTKAAAGGGSSSGDNGTNYYYRHHLPVSVGVSARTYITPRLALETGLSYTYLYSEILEERTTYDGSQKLHYIGVPLKLSWTFYKWKNLSFYASGGGMIEYCISAKKTDADLHINRWQPSWNAAAGMQAELRCPLSLFIEPGVSYYYNLNPQSRNSSIRFESIRTAHPLTFTFQFGIRFTY</sequence>
<dbReference type="Pfam" id="PF13568">
    <property type="entry name" value="OMP_b-brl_2"/>
    <property type="match status" value="1"/>
</dbReference>
<reference evidence="4 7" key="2">
    <citation type="submission" date="2020-08" db="EMBL/GenBank/DDBJ databases">
        <title>Genome public.</title>
        <authorList>
            <person name="Liu C."/>
            <person name="Sun Q."/>
        </authorList>
    </citation>
    <scope>NUCLEOTIDE SEQUENCE [LARGE SCALE GENOMIC DNA]</scope>
    <source>
        <strain evidence="4 7">426_9</strain>
    </source>
</reference>
<dbReference type="AlphaFoldDB" id="A0A3D8HH94"/>
<keyword evidence="2" id="KW-0472">Membrane</keyword>
<feature type="transmembrane region" description="Helical" evidence="2">
    <location>
        <begin position="56"/>
        <end position="77"/>
    </location>
</feature>
<comment type="caution">
    <text evidence="5">The sequence shown here is derived from an EMBL/GenBank/DDBJ whole genome shotgun (WGS) entry which is preliminary data.</text>
</comment>
<dbReference type="InterPro" id="IPR025665">
    <property type="entry name" value="Beta-barrel_OMP_2"/>
</dbReference>
<evidence type="ECO:0000313" key="7">
    <source>
        <dbReference type="Proteomes" id="UP000629596"/>
    </source>
</evidence>
<evidence type="ECO:0000313" key="4">
    <source>
        <dbReference type="EMBL" id="MBC8601224.1"/>
    </source>
</evidence>
<dbReference type="InterPro" id="IPR011250">
    <property type="entry name" value="OMP/PagP_B-barrel"/>
</dbReference>
<evidence type="ECO:0000256" key="1">
    <source>
        <dbReference type="SAM" id="MobiDB-lite"/>
    </source>
</evidence>
<dbReference type="RefSeq" id="WP_115498710.1">
    <property type="nucleotide sequence ID" value="NZ_JACRTI010000009.1"/>
</dbReference>
<feature type="region of interest" description="Disordered" evidence="1">
    <location>
        <begin position="147"/>
        <end position="179"/>
    </location>
</feature>
<dbReference type="SUPFAM" id="SSF56925">
    <property type="entry name" value="OMPA-like"/>
    <property type="match status" value="1"/>
</dbReference>
<keyword evidence="2" id="KW-0812">Transmembrane</keyword>
<evidence type="ECO:0000256" key="2">
    <source>
        <dbReference type="SAM" id="Phobius"/>
    </source>
</evidence>
<proteinExistence type="predicted"/>
<dbReference type="Proteomes" id="UP000629596">
    <property type="component" value="Unassembled WGS sequence"/>
</dbReference>